<evidence type="ECO:0000259" key="3">
    <source>
        <dbReference type="Pfam" id="PF03109"/>
    </source>
</evidence>
<dbReference type="PANTHER" id="PTHR10566:SF113">
    <property type="entry name" value="PROTEIN ACTIVITY OF BC1 COMPLEX KINASE 7, CHLOROPLASTIC"/>
    <property type="match status" value="1"/>
</dbReference>
<organism evidence="4 5">
    <name type="scientific">Methanobrevibacter thaueri</name>
    <dbReference type="NCBI Taxonomy" id="190975"/>
    <lineage>
        <taxon>Archaea</taxon>
        <taxon>Methanobacteriati</taxon>
        <taxon>Methanobacteriota</taxon>
        <taxon>Methanomada group</taxon>
        <taxon>Methanobacteria</taxon>
        <taxon>Methanobacteriales</taxon>
        <taxon>Methanobacteriaceae</taxon>
        <taxon>Methanobrevibacter</taxon>
    </lineage>
</organism>
<feature type="transmembrane region" description="Helical" evidence="2">
    <location>
        <begin position="481"/>
        <end position="503"/>
    </location>
</feature>
<comment type="caution">
    <text evidence="4">The sequence shown here is derived from an EMBL/GenBank/DDBJ whole genome shotgun (WGS) entry which is preliminary data.</text>
</comment>
<evidence type="ECO:0000256" key="1">
    <source>
        <dbReference type="ARBA" id="ARBA00009670"/>
    </source>
</evidence>
<keyword evidence="2" id="KW-0472">Membrane</keyword>
<dbReference type="OrthoDB" id="8087at2157"/>
<dbReference type="RefSeq" id="WP_116591526.1">
    <property type="nucleotide sequence ID" value="NZ_MZGS01000016.1"/>
</dbReference>
<keyword evidence="5" id="KW-1185">Reference proteome</keyword>
<dbReference type="PANTHER" id="PTHR10566">
    <property type="entry name" value="CHAPERONE-ACTIVITY OF BC1 COMPLEX CABC1 -RELATED"/>
    <property type="match status" value="1"/>
</dbReference>
<dbReference type="CDD" id="cd05121">
    <property type="entry name" value="ABC1_ADCK3-like"/>
    <property type="match status" value="1"/>
</dbReference>
<feature type="domain" description="ABC1 atypical kinase-like" evidence="3">
    <location>
        <begin position="90"/>
        <end position="333"/>
    </location>
</feature>
<evidence type="ECO:0000313" key="4">
    <source>
        <dbReference type="EMBL" id="PWB87966.1"/>
    </source>
</evidence>
<protein>
    <recommendedName>
        <fullName evidence="3">ABC1 atypical kinase-like domain-containing protein</fullName>
    </recommendedName>
</protein>
<dbReference type="Proteomes" id="UP000251717">
    <property type="component" value="Unassembled WGS sequence"/>
</dbReference>
<dbReference type="InterPro" id="IPR004147">
    <property type="entry name" value="ABC1_dom"/>
</dbReference>
<evidence type="ECO:0000313" key="5">
    <source>
        <dbReference type="Proteomes" id="UP000251717"/>
    </source>
</evidence>
<dbReference type="Pfam" id="PF03109">
    <property type="entry name" value="ABC1"/>
    <property type="match status" value="1"/>
</dbReference>
<dbReference type="InterPro" id="IPR050154">
    <property type="entry name" value="UbiB_kinase"/>
</dbReference>
<dbReference type="AlphaFoldDB" id="A0A315XNN8"/>
<keyword evidence="2" id="KW-1133">Transmembrane helix</keyword>
<keyword evidence="2" id="KW-0812">Transmembrane</keyword>
<feature type="transmembrane region" description="Helical" evidence="2">
    <location>
        <begin position="515"/>
        <end position="537"/>
    </location>
</feature>
<proteinExistence type="inferred from homology"/>
<accession>A0A315XNN8</accession>
<name>A0A315XNN8_9EURY</name>
<gene>
    <name evidence="4" type="primary">ubiB_1</name>
    <name evidence="4" type="ORF">MBBTH_05530</name>
</gene>
<comment type="similarity">
    <text evidence="1">Belongs to the protein kinase superfamily. ADCK protein kinase family.</text>
</comment>
<sequence length="539" mass="60942">MADKKKRQRGKEINSALIKYGFGKFINRSIKSKIFPSKEEEEYSILLDDELPVNLRLMFQELGTSFIKLGQLLSTRPDMVGEKIATEFEKLQDDNPPVSYEEVKSTIESELNGNIEDLFAEFSEESLATASIGQVHMAKLPTGEKVAVKIQKAGIADTIDTDLIIMKNLAGKLHKNDELRKFNLPGIMDAFDHSIHIEIDYINELINMKQLERNFADDETIHIPIAYPEYCTSKVLTMEFVEGTKMQDVIESDSDEFDKPLLAKRVLDSFMKQLLLDGFFHDDPHAGNMFVLDDNVLCYIDLGTVGILDDDFRKELCDLLMLVGDKDVKGVINQFIYMGVVDYTMDTTDLKRDLRDLFFRYLNDDVGGLNDIFDKLLSLMQDYGIILPNEFATMARSLSMIESVSSNLDPNVDMMASIEPIATIEVKNRTDLKSLLSDKKGSILYYKNMLKSLLPLLANSIHKIENGDMSIRFELDSLDRIVSKFSLVVIIAALLISSSLVMTVTRGPMLFDMPLISVVGYIITLILGVIGIINYLYSR</sequence>
<dbReference type="InterPro" id="IPR011009">
    <property type="entry name" value="Kinase-like_dom_sf"/>
</dbReference>
<keyword evidence="4" id="KW-0808">Transferase</keyword>
<evidence type="ECO:0000256" key="2">
    <source>
        <dbReference type="SAM" id="Phobius"/>
    </source>
</evidence>
<reference evidence="4 5" key="1">
    <citation type="submission" date="2017-03" db="EMBL/GenBank/DDBJ databases">
        <title>Genome sequence of Methanobrevibacter thaueri.</title>
        <authorList>
            <person name="Poehlein A."/>
            <person name="Seedorf H."/>
            <person name="Daniel R."/>
        </authorList>
    </citation>
    <scope>NUCLEOTIDE SEQUENCE [LARGE SCALE GENOMIC DNA]</scope>
    <source>
        <strain evidence="4 5">DSM 11995</strain>
    </source>
</reference>
<dbReference type="EMBL" id="MZGS01000016">
    <property type="protein sequence ID" value="PWB87966.1"/>
    <property type="molecule type" value="Genomic_DNA"/>
</dbReference>
<dbReference type="SUPFAM" id="SSF56112">
    <property type="entry name" value="Protein kinase-like (PK-like)"/>
    <property type="match status" value="1"/>
</dbReference>
<dbReference type="GO" id="GO:0016740">
    <property type="term" value="F:transferase activity"/>
    <property type="evidence" value="ECO:0007669"/>
    <property type="project" value="UniProtKB-KW"/>
</dbReference>